<reference evidence="14" key="2">
    <citation type="submission" date="2025-09" db="UniProtKB">
        <authorList>
            <consortium name="Ensembl"/>
        </authorList>
    </citation>
    <scope>IDENTIFICATION</scope>
</reference>
<dbReference type="GeneID" id="109518259"/>
<dbReference type="OMA" id="NRNCENT"/>
<evidence type="ECO:0000313" key="14">
    <source>
        <dbReference type="Ensembl" id="ENSHCOP00000007343.1"/>
    </source>
</evidence>
<proteinExistence type="predicted"/>
<evidence type="ECO:0000313" key="15">
    <source>
        <dbReference type="Proteomes" id="UP000264820"/>
    </source>
</evidence>
<keyword evidence="7" id="KW-0325">Glycoprotein</keyword>
<dbReference type="PANTHER" id="PTHR10036:SF13">
    <property type="entry name" value="CD59 MOLECULE (CD59 BLOOD GROUP)"/>
    <property type="match status" value="1"/>
</dbReference>
<dbReference type="Pfam" id="PF25152">
    <property type="entry name" value="CD59"/>
    <property type="match status" value="1"/>
</dbReference>
<evidence type="ECO:0000256" key="8">
    <source>
        <dbReference type="ARBA" id="ARBA00023288"/>
    </source>
</evidence>
<comment type="subcellular location">
    <subcellularLocation>
        <location evidence="1">Membrane</location>
        <topology evidence="1">Lipid-anchor</topology>
        <topology evidence="1">GPI-anchor</topology>
    </subcellularLocation>
</comment>
<evidence type="ECO:0000259" key="13">
    <source>
        <dbReference type="SMART" id="SM00134"/>
    </source>
</evidence>
<dbReference type="InterPro" id="IPR045860">
    <property type="entry name" value="Snake_toxin-like_sf"/>
</dbReference>
<dbReference type="GeneTree" id="ENSGT00730000111696"/>
<organism evidence="14 15">
    <name type="scientific">Hippocampus comes</name>
    <name type="common">Tiger tail seahorse</name>
    <dbReference type="NCBI Taxonomy" id="109280"/>
    <lineage>
        <taxon>Eukaryota</taxon>
        <taxon>Metazoa</taxon>
        <taxon>Chordata</taxon>
        <taxon>Craniata</taxon>
        <taxon>Vertebrata</taxon>
        <taxon>Euteleostomi</taxon>
        <taxon>Actinopterygii</taxon>
        <taxon>Neopterygii</taxon>
        <taxon>Teleostei</taxon>
        <taxon>Neoteleostei</taxon>
        <taxon>Acanthomorphata</taxon>
        <taxon>Syngnathiaria</taxon>
        <taxon>Syngnathiformes</taxon>
        <taxon>Syngnathoidei</taxon>
        <taxon>Syngnathidae</taxon>
        <taxon>Hippocampus</taxon>
    </lineage>
</organism>
<evidence type="ECO:0000256" key="9">
    <source>
        <dbReference type="ARBA" id="ARBA00029920"/>
    </source>
</evidence>
<protein>
    <recommendedName>
        <fullName evidence="10">MAC-inhibitory protein</fullName>
    </recommendedName>
    <alternativeName>
        <fullName evidence="11">Membrane attack complex inhibition factor</fullName>
    </alternativeName>
    <alternativeName>
        <fullName evidence="9">Protectin</fullName>
    </alternativeName>
</protein>
<evidence type="ECO:0000256" key="10">
    <source>
        <dbReference type="ARBA" id="ARBA00031590"/>
    </source>
</evidence>
<dbReference type="Proteomes" id="UP000264820">
    <property type="component" value="Unplaced"/>
</dbReference>
<keyword evidence="4" id="KW-0732">Signal</keyword>
<dbReference type="InterPro" id="IPR016054">
    <property type="entry name" value="LY6_UPA_recep-like"/>
</dbReference>
<dbReference type="SUPFAM" id="SSF57302">
    <property type="entry name" value="Snake toxin-like"/>
    <property type="match status" value="1"/>
</dbReference>
<keyword evidence="3" id="KW-0336">GPI-anchor</keyword>
<accession>A0A3Q2XR87</accession>
<evidence type="ECO:0000256" key="2">
    <source>
        <dbReference type="ARBA" id="ARBA00011481"/>
    </source>
</evidence>
<keyword evidence="5 12" id="KW-0472">Membrane</keyword>
<keyword evidence="8" id="KW-0449">Lipoprotein</keyword>
<dbReference type="KEGG" id="hcq:109518259"/>
<evidence type="ECO:0000256" key="6">
    <source>
        <dbReference type="ARBA" id="ARBA00023157"/>
    </source>
</evidence>
<dbReference type="RefSeq" id="XP_019729560.1">
    <property type="nucleotide sequence ID" value="XM_019874001.1"/>
</dbReference>
<keyword evidence="12" id="KW-0812">Transmembrane</keyword>
<evidence type="ECO:0000256" key="12">
    <source>
        <dbReference type="SAM" id="Phobius"/>
    </source>
</evidence>
<feature type="transmembrane region" description="Helical" evidence="12">
    <location>
        <begin position="142"/>
        <end position="162"/>
    </location>
</feature>
<dbReference type="AlphaFoldDB" id="A0A3Q2XR87"/>
<evidence type="ECO:0000256" key="4">
    <source>
        <dbReference type="ARBA" id="ARBA00022729"/>
    </source>
</evidence>
<keyword evidence="6" id="KW-1015">Disulfide bond</keyword>
<keyword evidence="15" id="KW-1185">Reference proteome</keyword>
<evidence type="ECO:0000256" key="11">
    <source>
        <dbReference type="ARBA" id="ARBA00031867"/>
    </source>
</evidence>
<feature type="domain" description="UPAR/Ly6" evidence="13">
    <location>
        <begin position="65"/>
        <end position="149"/>
    </location>
</feature>
<evidence type="ECO:0000256" key="3">
    <source>
        <dbReference type="ARBA" id="ARBA00022622"/>
    </source>
</evidence>
<keyword evidence="12" id="KW-1133">Transmembrane helix</keyword>
<name>A0A3Q2XR87_HIPCM</name>
<dbReference type="Ensembl" id="ENSHCOT00000002154.1">
    <property type="protein sequence ID" value="ENSHCOP00000007343.1"/>
    <property type="gene ID" value="ENSHCOG00000009323.1"/>
</dbReference>
<evidence type="ECO:0000256" key="1">
    <source>
        <dbReference type="ARBA" id="ARBA00004589"/>
    </source>
</evidence>
<comment type="subunit">
    <text evidence="2">Interacts with T-cell surface antigen CD2.</text>
</comment>
<dbReference type="InterPro" id="IPR056949">
    <property type="entry name" value="CD59"/>
</dbReference>
<dbReference type="Gene3D" id="2.10.60.10">
    <property type="entry name" value="CD59"/>
    <property type="match status" value="1"/>
</dbReference>
<reference evidence="14" key="1">
    <citation type="submission" date="2025-08" db="UniProtKB">
        <authorList>
            <consortium name="Ensembl"/>
        </authorList>
    </citation>
    <scope>IDENTIFICATION</scope>
</reference>
<dbReference type="PANTHER" id="PTHR10036">
    <property type="entry name" value="CD59 GLYCOPROTEIN"/>
    <property type="match status" value="1"/>
</dbReference>
<dbReference type="STRING" id="109280.ENSHCOP00000007343"/>
<evidence type="ECO:0000256" key="5">
    <source>
        <dbReference type="ARBA" id="ARBA00023136"/>
    </source>
</evidence>
<sequence length="164" mass="18501">MCDVCVWRRTRTTAHCGRPPEWKRPCDSRVEWNAAEEEDMSPRADRILVLVLIIMTTSVRQGSALRCYKCSDYTGRCENVHECTYEDACLTLSVQGGKTVRQCIRYTDCDNSRLSQMFPAMPPFSYRCCNNNLCNSSGALRVAPPAPLLLLLIGWLLSALVFGL</sequence>
<dbReference type="SMART" id="SM00134">
    <property type="entry name" value="LU"/>
    <property type="match status" value="1"/>
</dbReference>
<dbReference type="GO" id="GO:0098552">
    <property type="term" value="C:side of membrane"/>
    <property type="evidence" value="ECO:0007669"/>
    <property type="project" value="UniProtKB-KW"/>
</dbReference>
<dbReference type="OrthoDB" id="10011411at2759"/>
<evidence type="ECO:0000256" key="7">
    <source>
        <dbReference type="ARBA" id="ARBA00023180"/>
    </source>
</evidence>
<dbReference type="CDD" id="cd23554">
    <property type="entry name" value="TFP_LU_ECD_CD59"/>
    <property type="match status" value="1"/>
</dbReference>